<accession>A0ABN2LKV4</accession>
<dbReference type="EMBL" id="BAAAPO010000025">
    <property type="protein sequence ID" value="GAA1791689.1"/>
    <property type="molecule type" value="Genomic_DNA"/>
</dbReference>
<protein>
    <submittedName>
        <fullName evidence="1">DinB family protein</fullName>
    </submittedName>
</protein>
<dbReference type="Gene3D" id="1.20.120.450">
    <property type="entry name" value="dinb family like domain"/>
    <property type="match status" value="1"/>
</dbReference>
<keyword evidence="2" id="KW-1185">Reference proteome</keyword>
<organism evidence="1 2">
    <name type="scientific">Nostocoides veronense</name>
    <dbReference type="NCBI Taxonomy" id="330836"/>
    <lineage>
        <taxon>Bacteria</taxon>
        <taxon>Bacillati</taxon>
        <taxon>Actinomycetota</taxon>
        <taxon>Actinomycetes</taxon>
        <taxon>Micrococcales</taxon>
        <taxon>Intrasporangiaceae</taxon>
        <taxon>Nostocoides</taxon>
    </lineage>
</organism>
<comment type="caution">
    <text evidence="1">The sequence shown here is derived from an EMBL/GenBank/DDBJ whole genome shotgun (WGS) entry which is preliminary data.</text>
</comment>
<dbReference type="SUPFAM" id="SSF109854">
    <property type="entry name" value="DinB/YfiT-like putative metalloenzymes"/>
    <property type="match status" value="1"/>
</dbReference>
<dbReference type="Proteomes" id="UP001499938">
    <property type="component" value="Unassembled WGS sequence"/>
</dbReference>
<evidence type="ECO:0000313" key="1">
    <source>
        <dbReference type="EMBL" id="GAA1791689.1"/>
    </source>
</evidence>
<proteinExistence type="predicted"/>
<sequence>MDEREEAALKAELIARLGDLHTAVLQKLDGLSDYDLRRPLTATGSNLLGIVKHLASIEAGYFGDSFGRPWPNPLPWFAERAAINDDMWATPQESAQAIRDFYAHAWAHAQETFAVTALTDRGTVAWWAPERRHPTLGTLLVHMSIETARHAGHLDILRELIDESAGRYVGEPSMPTPEEIDWVAYRAKVQAAAEEFLPT</sequence>
<reference evidence="1 2" key="1">
    <citation type="journal article" date="2019" name="Int. J. Syst. Evol. Microbiol.">
        <title>The Global Catalogue of Microorganisms (GCM) 10K type strain sequencing project: providing services to taxonomists for standard genome sequencing and annotation.</title>
        <authorList>
            <consortium name="The Broad Institute Genomics Platform"/>
            <consortium name="The Broad Institute Genome Sequencing Center for Infectious Disease"/>
            <person name="Wu L."/>
            <person name="Ma J."/>
        </authorList>
    </citation>
    <scope>NUCLEOTIDE SEQUENCE [LARGE SCALE GENOMIC DNA]</scope>
    <source>
        <strain evidence="1 2">JCM 15592</strain>
    </source>
</reference>
<dbReference type="RefSeq" id="WP_344083229.1">
    <property type="nucleotide sequence ID" value="NZ_BAAAPO010000025.1"/>
</dbReference>
<dbReference type="InterPro" id="IPR007061">
    <property type="entry name" value="MST-like"/>
</dbReference>
<dbReference type="Pfam" id="PF04978">
    <property type="entry name" value="MST"/>
    <property type="match status" value="1"/>
</dbReference>
<dbReference type="InterPro" id="IPR034660">
    <property type="entry name" value="DinB/YfiT-like"/>
</dbReference>
<name>A0ABN2LKV4_9MICO</name>
<gene>
    <name evidence="1" type="ORF">GCM10009811_15580</name>
</gene>
<evidence type="ECO:0000313" key="2">
    <source>
        <dbReference type="Proteomes" id="UP001499938"/>
    </source>
</evidence>